<evidence type="ECO:0000256" key="1">
    <source>
        <dbReference type="ARBA" id="ARBA00004370"/>
    </source>
</evidence>
<reference evidence="5" key="1">
    <citation type="submission" date="2016-03" db="EMBL/GenBank/DDBJ databases">
        <authorList>
            <person name="Ploux O."/>
        </authorList>
    </citation>
    <scope>NUCLEOTIDE SEQUENCE</scope>
    <source>
        <strain evidence="5">UC10</strain>
    </source>
</reference>
<sequence>MEGDAGSGQLTPTPNDEAERREAEESANQTPSPTDDAELSAAQESANLDPVDETEAANGEQPRGSRRNGAVAVIVCAALVIAGLLIATGGYFALRAHQKSVAAARAESSALAAAKDCVTATQAPNADAMAASQQKIIECATGDFGAQATLYSGLLVDAYQAAKVQVQVSNMRAAVERHNNDGSMDILVAVRVKVSNSQAQDQEQGYRLRVRMMPDGGTYKIARLDQVSKGSGDGDPPRS</sequence>
<dbReference type="GO" id="GO:0016020">
    <property type="term" value="C:membrane"/>
    <property type="evidence" value="ECO:0007669"/>
    <property type="project" value="UniProtKB-SubCell"/>
</dbReference>
<feature type="region of interest" description="Disordered" evidence="3">
    <location>
        <begin position="1"/>
        <end position="65"/>
    </location>
</feature>
<dbReference type="EMBL" id="FLQS01000030">
    <property type="protein sequence ID" value="SBS76741.1"/>
    <property type="molecule type" value="Genomic_DNA"/>
</dbReference>
<keyword evidence="2 4" id="KW-0472">Membrane</keyword>
<name>A0A1Y5PKN1_9MYCO</name>
<evidence type="ECO:0000313" key="5">
    <source>
        <dbReference type="EMBL" id="SBS76741.1"/>
    </source>
</evidence>
<evidence type="ECO:0000256" key="4">
    <source>
        <dbReference type="SAM" id="Phobius"/>
    </source>
</evidence>
<dbReference type="PANTHER" id="PTHR37042:SF4">
    <property type="entry name" value="OUTER MEMBRANE PROTEIN RV1973"/>
    <property type="match status" value="1"/>
</dbReference>
<dbReference type="PANTHER" id="PTHR37042">
    <property type="entry name" value="OUTER MEMBRANE PROTEIN RV1973"/>
    <property type="match status" value="1"/>
</dbReference>
<proteinExistence type="predicted"/>
<evidence type="ECO:0000256" key="3">
    <source>
        <dbReference type="SAM" id="MobiDB-lite"/>
    </source>
</evidence>
<comment type="subcellular location">
    <subcellularLocation>
        <location evidence="1">Membrane</location>
    </subcellularLocation>
</comment>
<keyword evidence="4" id="KW-1133">Transmembrane helix</keyword>
<evidence type="ECO:0000256" key="2">
    <source>
        <dbReference type="ARBA" id="ARBA00023136"/>
    </source>
</evidence>
<gene>
    <name evidence="5" type="ORF">MHPYR_360007</name>
</gene>
<organism evidence="5">
    <name type="scientific">uncultured Mycobacterium sp</name>
    <dbReference type="NCBI Taxonomy" id="171292"/>
    <lineage>
        <taxon>Bacteria</taxon>
        <taxon>Bacillati</taxon>
        <taxon>Actinomycetota</taxon>
        <taxon>Actinomycetes</taxon>
        <taxon>Mycobacteriales</taxon>
        <taxon>Mycobacteriaceae</taxon>
        <taxon>Mycobacterium</taxon>
        <taxon>environmental samples</taxon>
    </lineage>
</organism>
<protein>
    <submittedName>
        <fullName evidence="5">Mce associated membrane protein</fullName>
    </submittedName>
</protein>
<dbReference type="AlphaFoldDB" id="A0A1Y5PKN1"/>
<keyword evidence="4" id="KW-0812">Transmembrane</keyword>
<feature type="transmembrane region" description="Helical" evidence="4">
    <location>
        <begin position="70"/>
        <end position="94"/>
    </location>
</feature>
<accession>A0A1Y5PKN1</accession>